<keyword evidence="7" id="KW-1185">Reference proteome</keyword>
<dbReference type="OrthoDB" id="5855204at2759"/>
<dbReference type="Pfam" id="PF01094">
    <property type="entry name" value="ANF_receptor"/>
    <property type="match status" value="1"/>
</dbReference>
<sequence length="200" mass="22532">MCCGSADVVIGPPCPEADLIMAHLSNVYKKAWLGWVYVIPDFLLETNIRSFLAVSAITIGACALQVVSQFKWDIIPIIYMTNEVIFCDDMIDSLMISTDSFSDASASFTPRVALKQIVNEDDNNSYTRTLQQIKARSRVTILRMDLATDRRGFRIRANQMRMTNSEYVFLMLNIRSTGFGRAGAGKEIRNNLTRFPIKVT</sequence>
<comment type="subcellular location">
    <subcellularLocation>
        <location evidence="1">Membrane</location>
    </subcellularLocation>
</comment>
<evidence type="ECO:0000313" key="6">
    <source>
        <dbReference type="EMBL" id="VDM81479.1"/>
    </source>
</evidence>
<organism evidence="6 7">
    <name type="scientific">Strongylus vulgaris</name>
    <name type="common">Blood worm</name>
    <dbReference type="NCBI Taxonomy" id="40348"/>
    <lineage>
        <taxon>Eukaryota</taxon>
        <taxon>Metazoa</taxon>
        <taxon>Ecdysozoa</taxon>
        <taxon>Nematoda</taxon>
        <taxon>Chromadorea</taxon>
        <taxon>Rhabditida</taxon>
        <taxon>Rhabditina</taxon>
        <taxon>Rhabditomorpha</taxon>
        <taxon>Strongyloidea</taxon>
        <taxon>Strongylidae</taxon>
        <taxon>Strongylus</taxon>
    </lineage>
</organism>
<gene>
    <name evidence="6" type="ORF">SVUK_LOCUS16477</name>
</gene>
<dbReference type="GO" id="GO:0016020">
    <property type="term" value="C:membrane"/>
    <property type="evidence" value="ECO:0007669"/>
    <property type="project" value="UniProtKB-SubCell"/>
</dbReference>
<evidence type="ECO:0000256" key="4">
    <source>
        <dbReference type="ARBA" id="ARBA00023136"/>
    </source>
</evidence>
<dbReference type="InterPro" id="IPR028082">
    <property type="entry name" value="Peripla_BP_I"/>
</dbReference>
<dbReference type="AlphaFoldDB" id="A0A3P7JN98"/>
<protein>
    <recommendedName>
        <fullName evidence="5">Receptor ligand binding region domain-containing protein</fullName>
    </recommendedName>
</protein>
<proteinExistence type="predicted"/>
<keyword evidence="4" id="KW-0472">Membrane</keyword>
<keyword evidence="2" id="KW-0812">Transmembrane</keyword>
<accession>A0A3P7JN98</accession>
<evidence type="ECO:0000313" key="7">
    <source>
        <dbReference type="Proteomes" id="UP000270094"/>
    </source>
</evidence>
<dbReference type="Gene3D" id="3.40.50.2300">
    <property type="match status" value="1"/>
</dbReference>
<evidence type="ECO:0000259" key="5">
    <source>
        <dbReference type="Pfam" id="PF01094"/>
    </source>
</evidence>
<dbReference type="InterPro" id="IPR001828">
    <property type="entry name" value="ANF_lig-bd_rcpt"/>
</dbReference>
<evidence type="ECO:0000256" key="1">
    <source>
        <dbReference type="ARBA" id="ARBA00004370"/>
    </source>
</evidence>
<feature type="domain" description="Receptor ligand binding region" evidence="5">
    <location>
        <begin position="6"/>
        <end position="171"/>
    </location>
</feature>
<dbReference type="Proteomes" id="UP000270094">
    <property type="component" value="Unassembled WGS sequence"/>
</dbReference>
<keyword evidence="3" id="KW-1133">Transmembrane helix</keyword>
<name>A0A3P7JN98_STRVU</name>
<dbReference type="SUPFAM" id="SSF53822">
    <property type="entry name" value="Periplasmic binding protein-like I"/>
    <property type="match status" value="1"/>
</dbReference>
<dbReference type="EMBL" id="UYYB01113134">
    <property type="protein sequence ID" value="VDM81479.1"/>
    <property type="molecule type" value="Genomic_DNA"/>
</dbReference>
<evidence type="ECO:0000256" key="2">
    <source>
        <dbReference type="ARBA" id="ARBA00022692"/>
    </source>
</evidence>
<reference evidence="6 7" key="1">
    <citation type="submission" date="2018-11" db="EMBL/GenBank/DDBJ databases">
        <authorList>
            <consortium name="Pathogen Informatics"/>
        </authorList>
    </citation>
    <scope>NUCLEOTIDE SEQUENCE [LARGE SCALE GENOMIC DNA]</scope>
</reference>
<evidence type="ECO:0000256" key="3">
    <source>
        <dbReference type="ARBA" id="ARBA00022989"/>
    </source>
</evidence>